<dbReference type="Proteomes" id="UP000662857">
    <property type="component" value="Chromosome"/>
</dbReference>
<proteinExistence type="inferred from homology"/>
<dbReference type="RefSeq" id="WP_239678782.1">
    <property type="nucleotide sequence ID" value="NZ_CP070499.1"/>
</dbReference>
<organism evidence="3 4">
    <name type="scientific">Natronosporangium hydrolyticum</name>
    <dbReference type="NCBI Taxonomy" id="2811111"/>
    <lineage>
        <taxon>Bacteria</taxon>
        <taxon>Bacillati</taxon>
        <taxon>Actinomycetota</taxon>
        <taxon>Actinomycetes</taxon>
        <taxon>Micromonosporales</taxon>
        <taxon>Micromonosporaceae</taxon>
        <taxon>Natronosporangium</taxon>
    </lineage>
</organism>
<dbReference type="KEGG" id="nhy:JQS43_09930"/>
<dbReference type="CDD" id="cd08899">
    <property type="entry name" value="SRPBCC_CalC_Aha1-like_6"/>
    <property type="match status" value="1"/>
</dbReference>
<gene>
    <name evidence="3" type="ORF">JQS43_09930</name>
</gene>
<dbReference type="Gene3D" id="3.30.530.20">
    <property type="match status" value="1"/>
</dbReference>
<protein>
    <submittedName>
        <fullName evidence="3">SRPBCC family protein</fullName>
    </submittedName>
</protein>
<evidence type="ECO:0000313" key="3">
    <source>
        <dbReference type="EMBL" id="QSB16558.1"/>
    </source>
</evidence>
<dbReference type="InterPro" id="IPR013538">
    <property type="entry name" value="ASHA1/2-like_C"/>
</dbReference>
<evidence type="ECO:0000256" key="1">
    <source>
        <dbReference type="ARBA" id="ARBA00006817"/>
    </source>
</evidence>
<feature type="domain" description="Activator of Hsp90 ATPase homologue 1/2-like C-terminal" evidence="2">
    <location>
        <begin position="36"/>
        <end position="149"/>
    </location>
</feature>
<dbReference type="AlphaFoldDB" id="A0A895YRB5"/>
<dbReference type="EMBL" id="CP070499">
    <property type="protein sequence ID" value="QSB16558.1"/>
    <property type="molecule type" value="Genomic_DNA"/>
</dbReference>
<evidence type="ECO:0000259" key="2">
    <source>
        <dbReference type="Pfam" id="PF08327"/>
    </source>
</evidence>
<dbReference type="Pfam" id="PF08327">
    <property type="entry name" value="AHSA1"/>
    <property type="match status" value="1"/>
</dbReference>
<dbReference type="InterPro" id="IPR023393">
    <property type="entry name" value="START-like_dom_sf"/>
</dbReference>
<evidence type="ECO:0000313" key="4">
    <source>
        <dbReference type="Proteomes" id="UP000662857"/>
    </source>
</evidence>
<dbReference type="SUPFAM" id="SSF55961">
    <property type="entry name" value="Bet v1-like"/>
    <property type="match status" value="1"/>
</dbReference>
<keyword evidence="4" id="KW-1185">Reference proteome</keyword>
<reference evidence="3" key="1">
    <citation type="submission" date="2021-02" db="EMBL/GenBank/DDBJ databases">
        <title>Natrosporangium hydrolyticum gen. nov., sp. nov, a haloalkaliphilic actinobacterium from a soda solonchak soil.</title>
        <authorList>
            <person name="Sorokin D.Y."/>
            <person name="Khijniak T.V."/>
            <person name="Zakharycheva A.P."/>
            <person name="Boueva O.V."/>
            <person name="Ariskina E.V."/>
            <person name="Hahnke R.L."/>
            <person name="Bunk B."/>
            <person name="Sproer C."/>
            <person name="Schumann P."/>
            <person name="Evtushenko L.I."/>
            <person name="Kublanov I.V."/>
        </authorList>
    </citation>
    <scope>NUCLEOTIDE SEQUENCE</scope>
    <source>
        <strain evidence="3">DSM 106523</strain>
    </source>
</reference>
<name>A0A895YRB5_9ACTN</name>
<accession>A0A895YRB5</accession>
<sequence length="211" mass="22815">MIDIREQLNAVERRIGDRSIEAGAAKTVTISETYRASIDDVWDACTNPERLPRWFLPVSGELRPGGSYQFEGNAGGTIETCDPPHSVTATWEYGGAVSWVELRLHPESDERTRLELTHIMLPDEHWVEFGPGATGIGWELALIGLARHLDSGAGVDPAAAATWPTSQEGLEFVTISSQRWLDAHLAAGADEAAARASAERCTAFYTGAAPA</sequence>
<comment type="similarity">
    <text evidence="1">Belongs to the AHA1 family.</text>
</comment>